<keyword evidence="5 6" id="KW-0460">Magnesium</keyword>
<dbReference type="GO" id="GO:0016787">
    <property type="term" value="F:hydrolase activity"/>
    <property type="evidence" value="ECO:0007669"/>
    <property type="project" value="UniProtKB-KW"/>
</dbReference>
<keyword evidence="9" id="KW-1185">Reference proteome</keyword>
<dbReference type="Gene3D" id="3.40.50.1010">
    <property type="entry name" value="5'-nuclease"/>
    <property type="match status" value="1"/>
</dbReference>
<dbReference type="InterPro" id="IPR022907">
    <property type="entry name" value="VapC_family"/>
</dbReference>
<proteinExistence type="inferred from homology"/>
<dbReference type="HOGENOM" id="CLU_121774_4_0_3"/>
<dbReference type="PANTHER" id="PTHR35901">
    <property type="entry name" value="RIBONUCLEASE VAPC3"/>
    <property type="match status" value="1"/>
</dbReference>
<dbReference type="RefSeq" id="WP_011140634.1">
    <property type="nucleotide sequence ID" value="NC_005125.1"/>
</dbReference>
<dbReference type="eggNOG" id="COG4113">
    <property type="taxonomic scope" value="Bacteria"/>
</dbReference>
<reference evidence="8 9" key="1">
    <citation type="journal article" date="2003" name="DNA Res.">
        <title>Complete genome structure of Gloeobacter violaceus PCC 7421, a cyanobacterium that lacks thylakoids.</title>
        <authorList>
            <person name="Nakamura Y."/>
            <person name="Kaneko T."/>
            <person name="Sato S."/>
            <person name="Mimuro M."/>
            <person name="Miyashita H."/>
            <person name="Tsuchiya T."/>
            <person name="Sasamoto S."/>
            <person name="Watanabe A."/>
            <person name="Kawashima K."/>
            <person name="Kishida Y."/>
            <person name="Kiyokawa C."/>
            <person name="Kohara M."/>
            <person name="Matsumoto M."/>
            <person name="Matsuno A."/>
            <person name="Nakazaki N."/>
            <person name="Shimpo S."/>
            <person name="Takeuchi C."/>
            <person name="Yamada M."/>
            <person name="Tabata S."/>
        </authorList>
    </citation>
    <scope>NUCLEOTIDE SEQUENCE [LARGE SCALE GENOMIC DNA]</scope>
    <source>
        <strain evidence="9">ATCC 29082 / PCC 7421</strain>
    </source>
</reference>
<dbReference type="OrthoDB" id="9798446at2"/>
<feature type="binding site" evidence="6">
    <location>
        <position position="103"/>
    </location>
    <ligand>
        <name>Mg(2+)</name>
        <dbReference type="ChEBI" id="CHEBI:18420"/>
    </ligand>
</feature>
<keyword evidence="2 6" id="KW-0540">Nuclease</keyword>
<evidence type="ECO:0000256" key="1">
    <source>
        <dbReference type="ARBA" id="ARBA00022649"/>
    </source>
</evidence>
<dbReference type="InterPro" id="IPR051619">
    <property type="entry name" value="TypeII_TA_RNase_PINc/VapC"/>
</dbReference>
<name>Q7NMY3_GLOVI</name>
<dbReference type="GO" id="GO:0004540">
    <property type="term" value="F:RNA nuclease activity"/>
    <property type="evidence" value="ECO:0007669"/>
    <property type="project" value="InterPro"/>
</dbReference>
<organism evidence="8 9">
    <name type="scientific">Gloeobacter violaceus (strain ATCC 29082 / PCC 7421)</name>
    <dbReference type="NCBI Taxonomy" id="251221"/>
    <lineage>
        <taxon>Bacteria</taxon>
        <taxon>Bacillati</taxon>
        <taxon>Cyanobacteriota</taxon>
        <taxon>Cyanophyceae</taxon>
        <taxon>Gloeobacterales</taxon>
        <taxon>Gloeobacteraceae</taxon>
        <taxon>Gloeobacter</taxon>
    </lineage>
</organism>
<reference evidence="8 9" key="2">
    <citation type="journal article" date="2003" name="DNA Res.">
        <title>Complete genome structure of Gloeobacter violaceus PCC 7421, a cyanobacterium that lacks thylakoids (supplement).</title>
        <authorList>
            <person name="Nakamura Y."/>
            <person name="Kaneko T."/>
            <person name="Sato S."/>
            <person name="Mimuro M."/>
            <person name="Miyashita H."/>
            <person name="Tsuchiya T."/>
            <person name="Sasamoto S."/>
            <person name="Watanabe A."/>
            <person name="Kawashima K."/>
            <person name="Kishida Y."/>
            <person name="Kiyokawa C."/>
            <person name="Kohara M."/>
            <person name="Matsumoto M."/>
            <person name="Matsuno A."/>
            <person name="Nakazaki N."/>
            <person name="Shimpo S."/>
            <person name="Takeuchi C."/>
            <person name="Yamada M."/>
            <person name="Tabata S."/>
        </authorList>
    </citation>
    <scope>NUCLEOTIDE SEQUENCE [LARGE SCALE GENOMIC DNA]</scope>
    <source>
        <strain evidence="9">ATCC 29082 / PCC 7421</strain>
    </source>
</reference>
<accession>Q7NMY3</accession>
<dbReference type="HAMAP" id="MF_00265">
    <property type="entry name" value="VapC_Nob1"/>
    <property type="match status" value="1"/>
</dbReference>
<dbReference type="Proteomes" id="UP000000557">
    <property type="component" value="Chromosome"/>
</dbReference>
<evidence type="ECO:0000256" key="4">
    <source>
        <dbReference type="ARBA" id="ARBA00022801"/>
    </source>
</evidence>
<gene>
    <name evidence="6" type="primary">vapC</name>
    <name evidence="8" type="ordered locus">gll0632</name>
</gene>
<comment type="function">
    <text evidence="6">Toxic component of a toxin-antitoxin (TA) system. An RNase.</text>
</comment>
<dbReference type="PANTHER" id="PTHR35901:SF1">
    <property type="entry name" value="EXONUCLEASE VAPC9"/>
    <property type="match status" value="1"/>
</dbReference>
<evidence type="ECO:0000313" key="9">
    <source>
        <dbReference type="Proteomes" id="UP000000557"/>
    </source>
</evidence>
<evidence type="ECO:0000256" key="3">
    <source>
        <dbReference type="ARBA" id="ARBA00022723"/>
    </source>
</evidence>
<dbReference type="STRING" id="251221.gene:10758107"/>
<evidence type="ECO:0000313" key="8">
    <source>
        <dbReference type="EMBL" id="BAC88573.1"/>
    </source>
</evidence>
<dbReference type="SUPFAM" id="SSF88723">
    <property type="entry name" value="PIN domain-like"/>
    <property type="match status" value="1"/>
</dbReference>
<evidence type="ECO:0000256" key="5">
    <source>
        <dbReference type="ARBA" id="ARBA00022842"/>
    </source>
</evidence>
<sequence>MSTFVLDVSVALAWCFHDEATSASWAVLDRLETEEAAVPSLWHLETGNILALAERKRRITAARLAEFVALIDTLAITVDEQTPYRVLSDILALARNERLTTYDAAYLELAMRLGVPLATKDAELRQTAAKLGVELLGV</sequence>
<dbReference type="KEGG" id="gvi:gll0632"/>
<evidence type="ECO:0000256" key="2">
    <source>
        <dbReference type="ARBA" id="ARBA00022722"/>
    </source>
</evidence>
<dbReference type="PhylomeDB" id="Q7NMY3"/>
<evidence type="ECO:0000256" key="6">
    <source>
        <dbReference type="HAMAP-Rule" id="MF_00265"/>
    </source>
</evidence>
<dbReference type="InterPro" id="IPR029060">
    <property type="entry name" value="PIN-like_dom_sf"/>
</dbReference>
<dbReference type="EC" id="3.1.-.-" evidence="6"/>
<keyword evidence="6" id="KW-0800">Toxin</keyword>
<dbReference type="InParanoid" id="Q7NMY3"/>
<dbReference type="EnsemblBacteria" id="BAC88573">
    <property type="protein sequence ID" value="BAC88573"/>
    <property type="gene ID" value="BAC88573"/>
</dbReference>
<dbReference type="EMBL" id="BA000045">
    <property type="protein sequence ID" value="BAC88573.1"/>
    <property type="molecule type" value="Genomic_DNA"/>
</dbReference>
<dbReference type="GO" id="GO:0090729">
    <property type="term" value="F:toxin activity"/>
    <property type="evidence" value="ECO:0007669"/>
    <property type="project" value="UniProtKB-KW"/>
</dbReference>
<dbReference type="GO" id="GO:0000287">
    <property type="term" value="F:magnesium ion binding"/>
    <property type="evidence" value="ECO:0007669"/>
    <property type="project" value="UniProtKB-UniRule"/>
</dbReference>
<dbReference type="AlphaFoldDB" id="Q7NMY3"/>
<dbReference type="InterPro" id="IPR002716">
    <property type="entry name" value="PIN_dom"/>
</dbReference>
<comment type="similarity">
    <text evidence="6">Belongs to the PINc/VapC protein family.</text>
</comment>
<feature type="domain" description="PIN" evidence="7">
    <location>
        <begin position="5"/>
        <end position="129"/>
    </location>
</feature>
<dbReference type="CDD" id="cd09873">
    <property type="entry name" value="PIN_Pae0151-like"/>
    <property type="match status" value="1"/>
</dbReference>
<protein>
    <recommendedName>
        <fullName evidence="6">Ribonuclease VapC</fullName>
        <shortName evidence="6">RNase VapC</shortName>
        <ecNumber evidence="6">3.1.-.-</ecNumber>
    </recommendedName>
    <alternativeName>
        <fullName evidence="6">Toxin VapC</fullName>
    </alternativeName>
</protein>
<feature type="binding site" evidence="6">
    <location>
        <position position="7"/>
    </location>
    <ligand>
        <name>Mg(2+)</name>
        <dbReference type="ChEBI" id="CHEBI:18420"/>
    </ligand>
</feature>
<comment type="cofactor">
    <cofactor evidence="6">
        <name>Mg(2+)</name>
        <dbReference type="ChEBI" id="CHEBI:18420"/>
    </cofactor>
</comment>
<dbReference type="InterPro" id="IPR044153">
    <property type="entry name" value="PIN_Pae0151-like"/>
</dbReference>
<evidence type="ECO:0000259" key="7">
    <source>
        <dbReference type="Pfam" id="PF01850"/>
    </source>
</evidence>
<dbReference type="Pfam" id="PF01850">
    <property type="entry name" value="PIN"/>
    <property type="match status" value="1"/>
</dbReference>
<keyword evidence="4 6" id="KW-0378">Hydrolase</keyword>
<dbReference type="PATRIC" id="fig|251221.4.peg.641"/>
<keyword evidence="3 6" id="KW-0479">Metal-binding</keyword>
<keyword evidence="1 6" id="KW-1277">Toxin-antitoxin system</keyword>